<dbReference type="GO" id="GO:0051607">
    <property type="term" value="P:defense response to virus"/>
    <property type="evidence" value="ECO:0007669"/>
    <property type="project" value="UniProtKB-KW"/>
</dbReference>
<gene>
    <name evidence="1" type="ORF">ENL47_05555</name>
</gene>
<reference evidence="1" key="1">
    <citation type="journal article" date="2020" name="mSystems">
        <title>Genome- and Community-Level Interaction Insights into Carbon Utilization and Element Cycling Functions of Hydrothermarchaeota in Hydrothermal Sediment.</title>
        <authorList>
            <person name="Zhou Z."/>
            <person name="Liu Y."/>
            <person name="Xu W."/>
            <person name="Pan J."/>
            <person name="Luo Z.H."/>
            <person name="Li M."/>
        </authorList>
    </citation>
    <scope>NUCLEOTIDE SEQUENCE [LARGE SCALE GENOMIC DNA]</scope>
    <source>
        <strain evidence="1">SpSt-1</strain>
    </source>
</reference>
<name>A0A7C5UVC2_9CREN</name>
<protein>
    <recommendedName>
        <fullName evidence="2">CRISPR system Cms protein Csm4</fullName>
    </recommendedName>
</protein>
<dbReference type="EMBL" id="DRUB01000103">
    <property type="protein sequence ID" value="HHR96271.1"/>
    <property type="molecule type" value="Genomic_DNA"/>
</dbReference>
<evidence type="ECO:0008006" key="2">
    <source>
        <dbReference type="Google" id="ProtNLM"/>
    </source>
</evidence>
<evidence type="ECO:0000313" key="1">
    <source>
        <dbReference type="EMBL" id="HHR96271.1"/>
    </source>
</evidence>
<accession>A0A7C5UVC2</accession>
<organism evidence="1">
    <name type="scientific">Ignisphaera aggregans</name>
    <dbReference type="NCBI Taxonomy" id="334771"/>
    <lineage>
        <taxon>Archaea</taxon>
        <taxon>Thermoproteota</taxon>
        <taxon>Thermoprotei</taxon>
        <taxon>Desulfurococcales</taxon>
        <taxon>Desulfurococcaceae</taxon>
        <taxon>Ignisphaera</taxon>
    </lineage>
</organism>
<sequence>MSLTKVSILLFEKGYHVGWREPRKIIDHATVLRALIYIAHLSSSKKCARLLENGGLFASALLPVLKTDSGCLKLLSPFPHIPCIGKATRIRSLYTTLSALFNILQFVLECHNGGGVPMVIGIDEEAEIMVSCISGKGAKAPKLKVVKSVVCLGNVDCNTVLNYAISEFFDRISEHRNRIDRISGAADVFMLHGINTQTPLWLAFSGDSEAIECAETILEMLQHFGIGGFRSRGWGRFRQITDAKPCSEDENILKSYSGWSIGYNYLLGIMPSGEWLDPRYSYASRAMVMGLAGSSNNEYSLPVIGVMDIGAVIYVKKVPQPYIINLDNGKSVYIFNPVTIHAT</sequence>
<dbReference type="AlphaFoldDB" id="A0A7C5UVC2"/>
<proteinExistence type="predicted"/>
<comment type="caution">
    <text evidence="1">The sequence shown here is derived from an EMBL/GenBank/DDBJ whole genome shotgun (WGS) entry which is preliminary data.</text>
</comment>